<dbReference type="Pfam" id="PF23622">
    <property type="entry name" value="LRR_At1g61320_AtMIF1"/>
    <property type="match status" value="1"/>
</dbReference>
<dbReference type="Pfam" id="PF00646">
    <property type="entry name" value="F-box"/>
    <property type="match status" value="1"/>
</dbReference>
<dbReference type="InterPro" id="IPR032675">
    <property type="entry name" value="LRR_dom_sf"/>
</dbReference>
<dbReference type="SUPFAM" id="SSF81383">
    <property type="entry name" value="F-box domain"/>
    <property type="match status" value="1"/>
</dbReference>
<organism evidence="3 4">
    <name type="scientific">Linum trigynum</name>
    <dbReference type="NCBI Taxonomy" id="586398"/>
    <lineage>
        <taxon>Eukaryota</taxon>
        <taxon>Viridiplantae</taxon>
        <taxon>Streptophyta</taxon>
        <taxon>Embryophyta</taxon>
        <taxon>Tracheophyta</taxon>
        <taxon>Spermatophyta</taxon>
        <taxon>Magnoliopsida</taxon>
        <taxon>eudicotyledons</taxon>
        <taxon>Gunneridae</taxon>
        <taxon>Pentapetalae</taxon>
        <taxon>rosids</taxon>
        <taxon>fabids</taxon>
        <taxon>Malpighiales</taxon>
        <taxon>Linaceae</taxon>
        <taxon>Linum</taxon>
    </lineage>
</organism>
<dbReference type="InterPro" id="IPR036047">
    <property type="entry name" value="F-box-like_dom_sf"/>
</dbReference>
<evidence type="ECO:0000259" key="2">
    <source>
        <dbReference type="Pfam" id="PF23622"/>
    </source>
</evidence>
<evidence type="ECO:0008006" key="5">
    <source>
        <dbReference type="Google" id="ProtNLM"/>
    </source>
</evidence>
<evidence type="ECO:0000313" key="3">
    <source>
        <dbReference type="EMBL" id="CAL1375825.1"/>
    </source>
</evidence>
<dbReference type="Proteomes" id="UP001497516">
    <property type="component" value="Chromosome 3"/>
</dbReference>
<gene>
    <name evidence="3" type="ORF">LTRI10_LOCUS17597</name>
</gene>
<keyword evidence="4" id="KW-1185">Reference proteome</keyword>
<dbReference type="EMBL" id="OZ034816">
    <property type="protein sequence ID" value="CAL1375825.1"/>
    <property type="molecule type" value="Genomic_DNA"/>
</dbReference>
<reference evidence="3 4" key="1">
    <citation type="submission" date="2024-04" db="EMBL/GenBank/DDBJ databases">
        <authorList>
            <person name="Fracassetti M."/>
        </authorList>
    </citation>
    <scope>NUCLEOTIDE SEQUENCE [LARGE SCALE GENOMIC DNA]</scope>
</reference>
<dbReference type="InterPro" id="IPR055357">
    <property type="entry name" value="LRR_At1g61320_AtMIF1"/>
</dbReference>
<protein>
    <recommendedName>
        <fullName evidence="5">F-box domain-containing protein</fullName>
    </recommendedName>
</protein>
<feature type="domain" description="At1g61320/AtMIF1 LRR" evidence="2">
    <location>
        <begin position="142"/>
        <end position="415"/>
    </location>
</feature>
<dbReference type="SUPFAM" id="SSF52047">
    <property type="entry name" value="RNI-like"/>
    <property type="match status" value="1"/>
</dbReference>
<accession>A0AAV2DQJ9</accession>
<dbReference type="InterPro" id="IPR001810">
    <property type="entry name" value="F-box_dom"/>
</dbReference>
<name>A0AAV2DQJ9_9ROSI</name>
<evidence type="ECO:0000313" key="4">
    <source>
        <dbReference type="Proteomes" id="UP001497516"/>
    </source>
</evidence>
<proteinExistence type="predicted"/>
<dbReference type="Gene3D" id="3.80.10.10">
    <property type="entry name" value="Ribonuclease Inhibitor"/>
    <property type="match status" value="1"/>
</dbReference>
<dbReference type="AlphaFoldDB" id="A0AAV2DQJ9"/>
<dbReference type="PANTHER" id="PTHR34145">
    <property type="entry name" value="OS02G0105600 PROTEIN"/>
    <property type="match status" value="1"/>
</dbReference>
<dbReference type="InterPro" id="IPR053772">
    <property type="entry name" value="At1g61320/At1g61330-like"/>
</dbReference>
<feature type="domain" description="F-box" evidence="1">
    <location>
        <begin position="8"/>
        <end position="44"/>
    </location>
</feature>
<evidence type="ECO:0000259" key="1">
    <source>
        <dbReference type="Pfam" id="PF00646"/>
    </source>
</evidence>
<sequence length="459" mass="52354">MSSSTPRQLPDELVLKIISHLGTLNEVVRYSSLMSKRWKEVWRSIGGGILDFDKSDNIRAYIPTEEQLPFANTVDQALTSLASHRNLDGLRIGFDFYGMAEQARRWIEFGLTKTVKELTLISSSPYLPPLTLDSLAKHDLSRLEVLEFHGMRKIPRAVVQHILCNCPSLRQFALRNCSFSELGGAVLVINVQSSHNNLQSLSLDLEAPGSEVRIELVSAPNLHTFKFRGSHVEFGDNLPRLREAWFSGQWIRETSSLPWSRAQFEKFAPRLDRLGLQLGPNRFRHRLVSPVPEWLLFEKLRFLGLDLFINTCFAPSSLVDCTVLLIAAPVLRQLTIRFANASDMENQEWRGSSAAESSLEWKHHALEVLRLHGVHRDRTASFFVSARRRQLELAACIIMRAPSLKQVLIDTRHPSLIRRPAAEFRLPHEVDEDICEARMELDTQLQGRSASPHVHFTYR</sequence>
<dbReference type="PANTHER" id="PTHR34145:SF68">
    <property type="entry name" value="FBD DOMAIN-CONTAINING PROTEIN"/>
    <property type="match status" value="1"/>
</dbReference>